<dbReference type="InterPro" id="IPR001138">
    <property type="entry name" value="Zn2Cys6_DnaBD"/>
</dbReference>
<dbReference type="Proteomes" id="UP000070133">
    <property type="component" value="Unassembled WGS sequence"/>
</dbReference>
<keyword evidence="1" id="KW-0539">Nucleus</keyword>
<dbReference type="Gene3D" id="4.10.240.10">
    <property type="entry name" value="Zn(2)-C6 fungal-type DNA-binding domain"/>
    <property type="match status" value="1"/>
</dbReference>
<accession>A0A139HI29</accession>
<dbReference type="SUPFAM" id="SSF57701">
    <property type="entry name" value="Zn2/Cys6 DNA-binding domain"/>
    <property type="match status" value="1"/>
</dbReference>
<dbReference type="AlphaFoldDB" id="A0A139HI29"/>
<feature type="domain" description="Zn(2)-C6 fungal-type" evidence="3">
    <location>
        <begin position="33"/>
        <end position="63"/>
    </location>
</feature>
<protein>
    <recommendedName>
        <fullName evidence="3">Zn(2)-C6 fungal-type domain-containing protein</fullName>
    </recommendedName>
</protein>
<dbReference type="PANTHER" id="PTHR47657">
    <property type="entry name" value="STEROL REGULATORY ELEMENT-BINDING PROTEIN ECM22"/>
    <property type="match status" value="1"/>
</dbReference>
<dbReference type="GO" id="GO:0000981">
    <property type="term" value="F:DNA-binding transcription factor activity, RNA polymerase II-specific"/>
    <property type="evidence" value="ECO:0007669"/>
    <property type="project" value="InterPro"/>
</dbReference>
<evidence type="ECO:0000259" key="3">
    <source>
        <dbReference type="PROSITE" id="PS50048"/>
    </source>
</evidence>
<dbReference type="PANTHER" id="PTHR47657:SF10">
    <property type="entry name" value="ZN(II)2CYS6 TRANSCRIPTION FACTOR (EUROFUNG)"/>
    <property type="match status" value="1"/>
</dbReference>
<evidence type="ECO:0000313" key="4">
    <source>
        <dbReference type="EMBL" id="KXT02128.1"/>
    </source>
</evidence>
<dbReference type="EMBL" id="LFZN01000045">
    <property type="protein sequence ID" value="KXT02128.1"/>
    <property type="molecule type" value="Genomic_DNA"/>
</dbReference>
<proteinExistence type="predicted"/>
<dbReference type="InterPro" id="IPR036864">
    <property type="entry name" value="Zn2-C6_fun-type_DNA-bd_sf"/>
</dbReference>
<feature type="region of interest" description="Disordered" evidence="2">
    <location>
        <begin position="85"/>
        <end position="110"/>
    </location>
</feature>
<sequence length="437" mass="48646">MVMHPFGNMQSQDVIDAFDIGRTKRHHRKSRSGCIVCKRRRIKCDEMKPSCSACREKGLACVYSNKDGVQTATSRVVQLPSPIRSAASASSSPVEQHCENPSPTSSPAEPVVEASKLARVYFEHVAHSFSSSSTRPEQTWVWHVFIPSQAYSSKTVYHGMLAAAAMYLYLTCPRHTNASTGHLEAATQHGSQFVEQSMAQLQDLQGARANEHLACTRLLSVLGLAFYRHRREGSGIDRIEWTWLHLLKGVPTVHATLLASSVSLHENLVDDMCMEAPSSPTSLNRDSMALKNISDRHAPLLAYVQRSRQQRFSTLRFALEQGWLDSVGTYQEALTEVIDSLSGITDRVCNADYASLFRLLFSWAAQLPDAAVRLIEQNHTGMLAVHTHWLMLLILIEDQWWIGDMGRSGIRAALAILSEAENELASVVSWAREASEM</sequence>
<dbReference type="GO" id="GO:0008270">
    <property type="term" value="F:zinc ion binding"/>
    <property type="evidence" value="ECO:0007669"/>
    <property type="project" value="InterPro"/>
</dbReference>
<gene>
    <name evidence="4" type="ORF">AC578_5938</name>
</gene>
<evidence type="ECO:0000256" key="2">
    <source>
        <dbReference type="SAM" id="MobiDB-lite"/>
    </source>
</evidence>
<dbReference type="CDD" id="cd00067">
    <property type="entry name" value="GAL4"/>
    <property type="match status" value="1"/>
</dbReference>
<dbReference type="PROSITE" id="PS00463">
    <property type="entry name" value="ZN2_CY6_FUNGAL_1"/>
    <property type="match status" value="1"/>
</dbReference>
<dbReference type="STRING" id="321146.A0A139HI29"/>
<name>A0A139HI29_9PEZI</name>
<evidence type="ECO:0000256" key="1">
    <source>
        <dbReference type="ARBA" id="ARBA00023242"/>
    </source>
</evidence>
<dbReference type="SMART" id="SM00066">
    <property type="entry name" value="GAL4"/>
    <property type="match status" value="1"/>
</dbReference>
<organism evidence="4 5">
    <name type="scientific">Pseudocercospora eumusae</name>
    <dbReference type="NCBI Taxonomy" id="321146"/>
    <lineage>
        <taxon>Eukaryota</taxon>
        <taxon>Fungi</taxon>
        <taxon>Dikarya</taxon>
        <taxon>Ascomycota</taxon>
        <taxon>Pezizomycotina</taxon>
        <taxon>Dothideomycetes</taxon>
        <taxon>Dothideomycetidae</taxon>
        <taxon>Mycosphaerellales</taxon>
        <taxon>Mycosphaerellaceae</taxon>
        <taxon>Pseudocercospora</taxon>
    </lineage>
</organism>
<keyword evidence="5" id="KW-1185">Reference proteome</keyword>
<dbReference type="InterPro" id="IPR052400">
    <property type="entry name" value="Zn2-C6_fungal_TF"/>
</dbReference>
<dbReference type="PRINTS" id="PR00755">
    <property type="entry name" value="AFLATOXINBRP"/>
</dbReference>
<comment type="caution">
    <text evidence="4">The sequence shown here is derived from an EMBL/GenBank/DDBJ whole genome shotgun (WGS) entry which is preliminary data.</text>
</comment>
<reference evidence="4 5" key="1">
    <citation type="submission" date="2015-07" db="EMBL/GenBank/DDBJ databases">
        <title>Comparative genomics of the Sigatoka disease complex on banana suggests a link between parallel evolutionary changes in Pseudocercospora fijiensis and Pseudocercospora eumusae and increased virulence on the banana host.</title>
        <authorList>
            <person name="Chang T.-C."/>
            <person name="Salvucci A."/>
            <person name="Crous P.W."/>
            <person name="Stergiopoulos I."/>
        </authorList>
    </citation>
    <scope>NUCLEOTIDE SEQUENCE [LARGE SCALE GENOMIC DNA]</scope>
    <source>
        <strain evidence="4 5">CBS 114824</strain>
    </source>
</reference>
<evidence type="ECO:0000313" key="5">
    <source>
        <dbReference type="Proteomes" id="UP000070133"/>
    </source>
</evidence>
<dbReference type="Pfam" id="PF00172">
    <property type="entry name" value="Zn_clus"/>
    <property type="match status" value="1"/>
</dbReference>
<dbReference type="PROSITE" id="PS50048">
    <property type="entry name" value="ZN2_CY6_FUNGAL_2"/>
    <property type="match status" value="1"/>
</dbReference>